<dbReference type="Pfam" id="PF00156">
    <property type="entry name" value="Pribosyltran"/>
    <property type="match status" value="1"/>
</dbReference>
<dbReference type="EMBL" id="CP081960">
    <property type="protein sequence ID" value="QZP39747.1"/>
    <property type="molecule type" value="Genomic_DNA"/>
</dbReference>
<dbReference type="Gene3D" id="3.30.1310.20">
    <property type="entry name" value="PRTase-like"/>
    <property type="match status" value="1"/>
</dbReference>
<dbReference type="RefSeq" id="WP_222609496.1">
    <property type="nucleotide sequence ID" value="NZ_CP081960.1"/>
</dbReference>
<gene>
    <name evidence="2" type="ORF">K6T50_17385</name>
</gene>
<feature type="domain" description="Phosphoribosyltransferase" evidence="1">
    <location>
        <begin position="24"/>
        <end position="189"/>
    </location>
</feature>
<accession>A0A8T8WIU6</accession>
<dbReference type="InterPro" id="IPR000836">
    <property type="entry name" value="PRTase_dom"/>
</dbReference>
<dbReference type="KEGG" id="hmp:K6T50_17385"/>
<organism evidence="2 3">
    <name type="scientific">Halobaculum magnesiiphilum</name>
    <dbReference type="NCBI Taxonomy" id="1017351"/>
    <lineage>
        <taxon>Archaea</taxon>
        <taxon>Methanobacteriati</taxon>
        <taxon>Methanobacteriota</taxon>
        <taxon>Stenosarchaea group</taxon>
        <taxon>Halobacteria</taxon>
        <taxon>Halobacteriales</taxon>
        <taxon>Haloferacaceae</taxon>
        <taxon>Halobaculum</taxon>
    </lineage>
</organism>
<keyword evidence="3" id="KW-1185">Reference proteome</keyword>
<dbReference type="GO" id="GO:0016757">
    <property type="term" value="F:glycosyltransferase activity"/>
    <property type="evidence" value="ECO:0007669"/>
    <property type="project" value="UniProtKB-KW"/>
</dbReference>
<dbReference type="CDD" id="cd06223">
    <property type="entry name" value="PRTases_typeI"/>
    <property type="match status" value="1"/>
</dbReference>
<dbReference type="InterPro" id="IPR029057">
    <property type="entry name" value="PRTase-like"/>
</dbReference>
<geneLocation type="plasmid" evidence="2 3">
    <name>unnamed2</name>
</geneLocation>
<keyword evidence="2" id="KW-0328">Glycosyltransferase</keyword>
<keyword evidence="2" id="KW-0614">Plasmid</keyword>
<dbReference type="Gene3D" id="3.40.50.2020">
    <property type="match status" value="1"/>
</dbReference>
<name>A0A8T8WIU6_9EURY</name>
<dbReference type="AlphaFoldDB" id="A0A8T8WIU6"/>
<dbReference type="Proteomes" id="UP000826254">
    <property type="component" value="Plasmid unnamed2"/>
</dbReference>
<evidence type="ECO:0000313" key="2">
    <source>
        <dbReference type="EMBL" id="QZP39747.1"/>
    </source>
</evidence>
<sequence length="210" mass="22540">MFEDRNDAGDRVAALLAERGVEAEIVLAVPRGGLPIGRAVADRLGVPLDIVSARKIGAPWNPELAIGAVASDGSVWLNEELIADAGIDDEYVAERREREREAAREKVDRYRGDRPPLELAGKRVVVVDDGVATGATMHACLRQIAAADADRIVLAVPVAPPDTLARLAAEVDDVVCVETPSSFGAVGQFYRIFDQVTDEQARSYLTTDGH</sequence>
<protein>
    <submittedName>
        <fullName evidence="2">Phosphoribosyltransferase</fullName>
    </submittedName>
</protein>
<dbReference type="GeneID" id="67179953"/>
<proteinExistence type="predicted"/>
<dbReference type="SUPFAM" id="SSF53271">
    <property type="entry name" value="PRTase-like"/>
    <property type="match status" value="1"/>
</dbReference>
<keyword evidence="2" id="KW-0808">Transferase</keyword>
<reference evidence="2 3" key="1">
    <citation type="journal article" date="2021" name="Int. J. Syst. Evol. Microbiol.">
        <title>Halobaculum halophilum sp. nov. and Halobaculum salinum sp. nov., isolated from salt lake and saline soil.</title>
        <authorList>
            <person name="Cui H.L."/>
            <person name="Shi X.W."/>
            <person name="Yin X.M."/>
            <person name="Yang X.Y."/>
            <person name="Hou J."/>
            <person name="Zhu L."/>
        </authorList>
    </citation>
    <scope>NUCLEOTIDE SEQUENCE [LARGE SCALE GENOMIC DNA]</scope>
    <source>
        <strain evidence="2 3">NBRC 109044</strain>
    </source>
</reference>
<evidence type="ECO:0000313" key="3">
    <source>
        <dbReference type="Proteomes" id="UP000826254"/>
    </source>
</evidence>
<evidence type="ECO:0000259" key="1">
    <source>
        <dbReference type="Pfam" id="PF00156"/>
    </source>
</evidence>